<name>A0A1B4V2N2_9GAMM</name>
<dbReference type="KEGG" id="sva:SVA_1218"/>
<protein>
    <submittedName>
        <fullName evidence="2">Uncharacterized protein</fullName>
    </submittedName>
</protein>
<accession>A0A1B4V2N2</accession>
<evidence type="ECO:0000256" key="1">
    <source>
        <dbReference type="SAM" id="Phobius"/>
    </source>
</evidence>
<dbReference type="AlphaFoldDB" id="A0A1B4V2N2"/>
<keyword evidence="1" id="KW-0812">Transmembrane</keyword>
<gene>
    <name evidence="2" type="ORF">SVA_1218</name>
</gene>
<reference evidence="2 3" key="1">
    <citation type="submission" date="2015-08" db="EMBL/GenBank/DDBJ databases">
        <title>Complete genome sequence of Sulfurifustis variabilis.</title>
        <authorList>
            <person name="Miura A."/>
            <person name="Kojima H."/>
            <person name="Fukui M."/>
        </authorList>
    </citation>
    <scope>NUCLEOTIDE SEQUENCE [LARGE SCALE GENOMIC DNA]</scope>
    <source>
        <strain evidence="3">skN76</strain>
    </source>
</reference>
<evidence type="ECO:0000313" key="2">
    <source>
        <dbReference type="EMBL" id="BAU47793.1"/>
    </source>
</evidence>
<keyword evidence="1" id="KW-0472">Membrane</keyword>
<feature type="transmembrane region" description="Helical" evidence="1">
    <location>
        <begin position="7"/>
        <end position="27"/>
    </location>
</feature>
<proteinExistence type="predicted"/>
<evidence type="ECO:0000313" key="3">
    <source>
        <dbReference type="Proteomes" id="UP000218899"/>
    </source>
</evidence>
<sequence>MASRVTVTRWLFMVGFVLSFALALVVHGAGGPWYGLAVLGLMALGAAYLAMFASDELLLRVDGWIAALLRWSP</sequence>
<dbReference type="Proteomes" id="UP000218899">
    <property type="component" value="Chromosome"/>
</dbReference>
<organism evidence="2 3">
    <name type="scientific">Sulfurifustis variabilis</name>
    <dbReference type="NCBI Taxonomy" id="1675686"/>
    <lineage>
        <taxon>Bacteria</taxon>
        <taxon>Pseudomonadati</taxon>
        <taxon>Pseudomonadota</taxon>
        <taxon>Gammaproteobacteria</taxon>
        <taxon>Acidiferrobacterales</taxon>
        <taxon>Acidiferrobacteraceae</taxon>
        <taxon>Sulfurifustis</taxon>
    </lineage>
</organism>
<dbReference type="EMBL" id="AP014936">
    <property type="protein sequence ID" value="BAU47793.1"/>
    <property type="molecule type" value="Genomic_DNA"/>
</dbReference>
<keyword evidence="1" id="KW-1133">Transmembrane helix</keyword>
<keyword evidence="3" id="KW-1185">Reference proteome</keyword>
<feature type="transmembrane region" description="Helical" evidence="1">
    <location>
        <begin position="33"/>
        <end position="53"/>
    </location>
</feature>